<comment type="caution">
    <text evidence="1">The sequence shown here is derived from an EMBL/GenBank/DDBJ whole genome shotgun (WGS) entry which is preliminary data.</text>
</comment>
<dbReference type="EMBL" id="CALTRL010002788">
    <property type="protein sequence ID" value="CAH7676763.1"/>
    <property type="molecule type" value="Genomic_DNA"/>
</dbReference>
<dbReference type="EMBL" id="CALTRL010005219">
    <property type="protein sequence ID" value="CAH7684150.1"/>
    <property type="molecule type" value="Genomic_DNA"/>
</dbReference>
<dbReference type="Proteomes" id="UP001153365">
    <property type="component" value="Unassembled WGS sequence"/>
</dbReference>
<organism evidence="1 3">
    <name type="scientific">Phakopsora pachyrhizi</name>
    <name type="common">Asian soybean rust disease fungus</name>
    <dbReference type="NCBI Taxonomy" id="170000"/>
    <lineage>
        <taxon>Eukaryota</taxon>
        <taxon>Fungi</taxon>
        <taxon>Dikarya</taxon>
        <taxon>Basidiomycota</taxon>
        <taxon>Pucciniomycotina</taxon>
        <taxon>Pucciniomycetes</taxon>
        <taxon>Pucciniales</taxon>
        <taxon>Phakopsoraceae</taxon>
        <taxon>Phakopsora</taxon>
    </lineage>
</organism>
<evidence type="ECO:0000313" key="2">
    <source>
        <dbReference type="EMBL" id="CAH7684150.1"/>
    </source>
</evidence>
<reference evidence="1" key="1">
    <citation type="submission" date="2022-06" db="EMBL/GenBank/DDBJ databases">
        <authorList>
            <consortium name="SYNGENTA / RWTH Aachen University"/>
        </authorList>
    </citation>
    <scope>NUCLEOTIDE SEQUENCE</scope>
</reference>
<evidence type="ECO:0000313" key="3">
    <source>
        <dbReference type="Proteomes" id="UP001153365"/>
    </source>
</evidence>
<dbReference type="AlphaFoldDB" id="A0AAV0B4D2"/>
<protein>
    <submittedName>
        <fullName evidence="1">Uncharacterized protein</fullName>
    </submittedName>
</protein>
<evidence type="ECO:0000313" key="1">
    <source>
        <dbReference type="EMBL" id="CAH7676763.1"/>
    </source>
</evidence>
<keyword evidence="3" id="KW-1185">Reference proteome</keyword>
<sequence>MSLGSASDVIGAVADPDNDWSFARFLMSMISREEMISWMVHLRNDGKLVSEMIDMFQWMLQSRGKRDGGRW</sequence>
<name>A0AAV0B4D2_PHAPC</name>
<proteinExistence type="predicted"/>
<gene>
    <name evidence="1" type="ORF">PPACK8108_LOCUS11859</name>
    <name evidence="2" type="ORF">PPACK8108_LOCUS18184</name>
</gene>
<accession>A0AAV0B4D2</accession>